<evidence type="ECO:0000256" key="1">
    <source>
        <dbReference type="SAM" id="SignalP"/>
    </source>
</evidence>
<dbReference type="RefSeq" id="WP_130603830.1">
    <property type="nucleotide sequence ID" value="NZ_CP034759.1"/>
</dbReference>
<evidence type="ECO:0000313" key="3">
    <source>
        <dbReference type="Proteomes" id="UP000290244"/>
    </source>
</evidence>
<proteinExistence type="predicted"/>
<feature type="chain" id="PRO_5021027796" evidence="1">
    <location>
        <begin position="22"/>
        <end position="181"/>
    </location>
</feature>
<organism evidence="2 3">
    <name type="scientific">Litorilituus sediminis</name>
    <dbReference type="NCBI Taxonomy" id="718192"/>
    <lineage>
        <taxon>Bacteria</taxon>
        <taxon>Pseudomonadati</taxon>
        <taxon>Pseudomonadota</taxon>
        <taxon>Gammaproteobacteria</taxon>
        <taxon>Alteromonadales</taxon>
        <taxon>Colwelliaceae</taxon>
        <taxon>Litorilituus</taxon>
    </lineage>
</organism>
<dbReference type="OrthoDB" id="6401834at2"/>
<protein>
    <submittedName>
        <fullName evidence="2">Uncharacterized protein</fullName>
    </submittedName>
</protein>
<dbReference type="AlphaFoldDB" id="A0A4P6PBS3"/>
<accession>A0A4P6PBS3</accession>
<dbReference type="EMBL" id="CP034759">
    <property type="protein sequence ID" value="QBG37162.1"/>
    <property type="molecule type" value="Genomic_DNA"/>
</dbReference>
<dbReference type="KEGG" id="lsd:EMK97_16210"/>
<keyword evidence="3" id="KW-1185">Reference proteome</keyword>
<feature type="signal peptide" evidence="1">
    <location>
        <begin position="1"/>
        <end position="21"/>
    </location>
</feature>
<sequence length="181" mass="20577">MGKFFCKAALITLTFSLPVSANDCLINKYQAYTQAQKKWQQQLTQLIVKQSPGNQDEALILRDEQLVAINRNALAVQLLLIKQADRVKVDKPVNRWLDLTHSERASLAKANQDYQKLTLRQAELNKAKAGFDFTKLRAALKDKVMPSTSYRTLYGNFRAEVDKINQIQCFNSLVKEEGTAQ</sequence>
<gene>
    <name evidence="2" type="ORF">EMK97_16210</name>
</gene>
<keyword evidence="1" id="KW-0732">Signal</keyword>
<evidence type="ECO:0000313" key="2">
    <source>
        <dbReference type="EMBL" id="QBG37162.1"/>
    </source>
</evidence>
<name>A0A4P6PBS3_9GAMM</name>
<dbReference type="Proteomes" id="UP000290244">
    <property type="component" value="Chromosome"/>
</dbReference>
<reference evidence="2 3" key="1">
    <citation type="submission" date="2018-12" db="EMBL/GenBank/DDBJ databases">
        <title>Complete genome of Litorilituus sediminis.</title>
        <authorList>
            <person name="Liu A."/>
            <person name="Rong J."/>
        </authorList>
    </citation>
    <scope>NUCLEOTIDE SEQUENCE [LARGE SCALE GENOMIC DNA]</scope>
    <source>
        <strain evidence="2 3">JCM 17549</strain>
    </source>
</reference>